<evidence type="ECO:0000313" key="2">
    <source>
        <dbReference type="EMBL" id="CUQ65847.1"/>
    </source>
</evidence>
<sequence>MYAATSRIRAAAVRGRSHDAAGPGEVGGRTAVDAPEGSRNGYGTPRKLTLTCGTITVQRPRVRGLVQRFVSRLLPLFKRRTKQGGTTPPVVSARIGARRFRARAPGAVGRGSAGVAGRAPPAQGPVAA</sequence>
<dbReference type="EMBL" id="LN885086">
    <property type="protein sequence ID" value="CUQ65847.1"/>
    <property type="molecule type" value="Genomic_DNA"/>
</dbReference>
<organism evidence="2 3">
    <name type="scientific">Candidatus Nitrospira inopinata</name>
    <dbReference type="NCBI Taxonomy" id="1715989"/>
    <lineage>
        <taxon>Bacteria</taxon>
        <taxon>Pseudomonadati</taxon>
        <taxon>Nitrospirota</taxon>
        <taxon>Nitrospiria</taxon>
        <taxon>Nitrospirales</taxon>
        <taxon>Nitrospiraceae</taxon>
        <taxon>Nitrospira</taxon>
    </lineage>
</organism>
<dbReference type="KEGG" id="nio:NITINOP_0872"/>
<reference evidence="3" key="1">
    <citation type="submission" date="2015-09" db="EMBL/GenBank/DDBJ databases">
        <authorList>
            <person name="Daims H."/>
        </authorList>
    </citation>
    <scope>NUCLEOTIDE SEQUENCE [LARGE SCALE GENOMIC DNA]</scope>
</reference>
<proteinExistence type="predicted"/>
<name>A0A0S4KNB4_9BACT</name>
<protein>
    <submittedName>
        <fullName evidence="2">Uncharacterized protein</fullName>
    </submittedName>
</protein>
<gene>
    <name evidence="2" type="ORF">NITINOP_0872</name>
</gene>
<keyword evidence="3" id="KW-1185">Reference proteome</keyword>
<feature type="region of interest" description="Disordered" evidence="1">
    <location>
        <begin position="103"/>
        <end position="128"/>
    </location>
</feature>
<dbReference type="AlphaFoldDB" id="A0A0S4KNB4"/>
<evidence type="ECO:0000256" key="1">
    <source>
        <dbReference type="SAM" id="MobiDB-lite"/>
    </source>
</evidence>
<evidence type="ECO:0000313" key="3">
    <source>
        <dbReference type="Proteomes" id="UP000066284"/>
    </source>
</evidence>
<accession>A0A0S4KNB4</accession>
<feature type="region of interest" description="Disordered" evidence="1">
    <location>
        <begin position="12"/>
        <end position="45"/>
    </location>
</feature>
<dbReference type="Proteomes" id="UP000066284">
    <property type="component" value="Chromosome 1"/>
</dbReference>